<dbReference type="AlphaFoldDB" id="A0A1E3NUH0"/>
<dbReference type="GO" id="GO:0006974">
    <property type="term" value="P:DNA damage response"/>
    <property type="evidence" value="ECO:0007669"/>
    <property type="project" value="TreeGrafter"/>
</dbReference>
<dbReference type="InterPro" id="IPR013087">
    <property type="entry name" value="Znf_C2H2_type"/>
</dbReference>
<keyword evidence="3" id="KW-1185">Reference proteome</keyword>
<dbReference type="InterPro" id="IPR019447">
    <property type="entry name" value="DNA/RNA-bd_Kin17_WH-like_dom"/>
</dbReference>
<dbReference type="RefSeq" id="XP_019020336.1">
    <property type="nucleotide sequence ID" value="XM_019162404.1"/>
</dbReference>
<dbReference type="EMBL" id="KV454001">
    <property type="protein sequence ID" value="ODQ49223.1"/>
    <property type="molecule type" value="Genomic_DNA"/>
</dbReference>
<organism evidence="2 3">
    <name type="scientific">Pichia membranifaciens NRRL Y-2026</name>
    <dbReference type="NCBI Taxonomy" id="763406"/>
    <lineage>
        <taxon>Eukaryota</taxon>
        <taxon>Fungi</taxon>
        <taxon>Dikarya</taxon>
        <taxon>Ascomycota</taxon>
        <taxon>Saccharomycotina</taxon>
        <taxon>Pichiomycetes</taxon>
        <taxon>Pichiales</taxon>
        <taxon>Pichiaceae</taxon>
        <taxon>Pichia</taxon>
    </lineage>
</organism>
<reference evidence="2 3" key="1">
    <citation type="journal article" date="2016" name="Proc. Natl. Acad. Sci. U.S.A.">
        <title>Comparative genomics of biotechnologically important yeasts.</title>
        <authorList>
            <person name="Riley R."/>
            <person name="Haridas S."/>
            <person name="Wolfe K.H."/>
            <person name="Lopes M.R."/>
            <person name="Hittinger C.T."/>
            <person name="Goeker M."/>
            <person name="Salamov A.A."/>
            <person name="Wisecaver J.H."/>
            <person name="Long T.M."/>
            <person name="Calvey C.H."/>
            <person name="Aerts A.L."/>
            <person name="Barry K.W."/>
            <person name="Choi C."/>
            <person name="Clum A."/>
            <person name="Coughlan A.Y."/>
            <person name="Deshpande S."/>
            <person name="Douglass A.P."/>
            <person name="Hanson S.J."/>
            <person name="Klenk H.-P."/>
            <person name="LaButti K.M."/>
            <person name="Lapidus A."/>
            <person name="Lindquist E.A."/>
            <person name="Lipzen A.M."/>
            <person name="Meier-Kolthoff J.P."/>
            <person name="Ohm R.A."/>
            <person name="Otillar R.P."/>
            <person name="Pangilinan J.L."/>
            <person name="Peng Y."/>
            <person name="Rokas A."/>
            <person name="Rosa C.A."/>
            <person name="Scheuner C."/>
            <person name="Sibirny A.A."/>
            <person name="Slot J.C."/>
            <person name="Stielow J.B."/>
            <person name="Sun H."/>
            <person name="Kurtzman C.P."/>
            <person name="Blackwell M."/>
            <person name="Grigoriev I.V."/>
            <person name="Jeffries T.W."/>
        </authorList>
    </citation>
    <scope>NUCLEOTIDE SEQUENCE [LARGE SCALE GENOMIC DNA]</scope>
    <source>
        <strain evidence="2 3">NRRL Y-2026</strain>
    </source>
</reference>
<dbReference type="GeneID" id="30179091"/>
<evidence type="ECO:0000313" key="3">
    <source>
        <dbReference type="Proteomes" id="UP000094455"/>
    </source>
</evidence>
<dbReference type="InterPro" id="IPR037321">
    <property type="entry name" value="KIN17-like"/>
</dbReference>
<feature type="non-terminal residue" evidence="2">
    <location>
        <position position="1"/>
    </location>
</feature>
<feature type="non-terminal residue" evidence="2">
    <location>
        <position position="131"/>
    </location>
</feature>
<dbReference type="Proteomes" id="UP000094455">
    <property type="component" value="Unassembled WGS sequence"/>
</dbReference>
<evidence type="ECO:0000313" key="2">
    <source>
        <dbReference type="EMBL" id="ODQ49223.1"/>
    </source>
</evidence>
<dbReference type="GO" id="GO:0003690">
    <property type="term" value="F:double-stranded DNA binding"/>
    <property type="evidence" value="ECO:0007669"/>
    <property type="project" value="TreeGrafter"/>
</dbReference>
<protein>
    <recommendedName>
        <fullName evidence="1">C2H2-type domain-containing protein</fullName>
    </recommendedName>
</protein>
<dbReference type="Gene3D" id="3.30.160.60">
    <property type="entry name" value="Classic Zinc Finger"/>
    <property type="match status" value="1"/>
</dbReference>
<feature type="domain" description="C2H2-type" evidence="1">
    <location>
        <begin position="19"/>
        <end position="41"/>
    </location>
</feature>
<dbReference type="PROSITE" id="PS00028">
    <property type="entry name" value="ZINC_FINGER_C2H2_1"/>
    <property type="match status" value="1"/>
</dbReference>
<dbReference type="SUPFAM" id="SSF57667">
    <property type="entry name" value="beta-beta-alpha zinc fingers"/>
    <property type="match status" value="1"/>
</dbReference>
<dbReference type="Pfam" id="PF25095">
    <property type="entry name" value="C2H2-zf_KIN17"/>
    <property type="match status" value="1"/>
</dbReference>
<dbReference type="GO" id="GO:0005634">
    <property type="term" value="C:nucleus"/>
    <property type="evidence" value="ECO:0007669"/>
    <property type="project" value="TreeGrafter"/>
</dbReference>
<dbReference type="PANTHER" id="PTHR12805:SF0">
    <property type="entry name" value="DNA_RNA-BINDING PROTEIN KIN17"/>
    <property type="match status" value="1"/>
</dbReference>
<name>A0A1E3NUH0_9ASCO</name>
<dbReference type="Pfam" id="PF10357">
    <property type="entry name" value="WH_KIN17"/>
    <property type="match status" value="1"/>
</dbReference>
<dbReference type="PANTHER" id="PTHR12805">
    <property type="entry name" value="KIN17 KIN, ANTIGENIC DETERMINANT OF RECA PROTEIN HOMOLOG"/>
    <property type="match status" value="1"/>
</dbReference>
<proteinExistence type="predicted"/>
<dbReference type="Gene3D" id="1.10.10.2030">
    <property type="entry name" value="DNA/RNA-binding protein Kin17, conserved domain"/>
    <property type="match status" value="1"/>
</dbReference>
<dbReference type="GO" id="GO:0006260">
    <property type="term" value="P:DNA replication"/>
    <property type="evidence" value="ECO:0007669"/>
    <property type="project" value="TreeGrafter"/>
</dbReference>
<dbReference type="InterPro" id="IPR056767">
    <property type="entry name" value="C2H2-Znf_KIN17"/>
</dbReference>
<accession>A0A1E3NUH0</accession>
<dbReference type="OrthoDB" id="10266249at2759"/>
<sequence>KYQEKQRRRRGLQKTRFYCQVCARQCLDENGFSCHVKSDVHMRNLRKQLAGNEPGGGGATAAAALIARYSDQFAAAFLALLRRTHGDKPVALNRFYQEYIRDRDHVHLNSTRWRSVTAAARHLHAAGRCRL</sequence>
<dbReference type="SMART" id="SM01253">
    <property type="entry name" value="Kin17_mid"/>
    <property type="match status" value="1"/>
</dbReference>
<evidence type="ECO:0000259" key="1">
    <source>
        <dbReference type="PROSITE" id="PS00028"/>
    </source>
</evidence>
<dbReference type="InterPro" id="IPR036236">
    <property type="entry name" value="Znf_C2H2_sf"/>
</dbReference>
<dbReference type="InterPro" id="IPR038254">
    <property type="entry name" value="KIN17_WH-like_sf"/>
</dbReference>
<dbReference type="STRING" id="763406.A0A1E3NUH0"/>
<gene>
    <name evidence="2" type="ORF">PICMEDRAFT_25598</name>
</gene>